<gene>
    <name evidence="3" type="ORF">AMATHDRAFT_63325</name>
</gene>
<dbReference type="InterPro" id="IPR036389">
    <property type="entry name" value="RNase_III_sf"/>
</dbReference>
<accession>A0A2A9NFI2</accession>
<dbReference type="Gene3D" id="1.10.1520.10">
    <property type="entry name" value="Ribonuclease III domain"/>
    <property type="match status" value="1"/>
</dbReference>
<dbReference type="GO" id="GO:0006396">
    <property type="term" value="P:RNA processing"/>
    <property type="evidence" value="ECO:0007669"/>
    <property type="project" value="InterPro"/>
</dbReference>
<evidence type="ECO:0000259" key="2">
    <source>
        <dbReference type="Pfam" id="PF14622"/>
    </source>
</evidence>
<dbReference type="InterPro" id="IPR000999">
    <property type="entry name" value="RNase_III_dom"/>
</dbReference>
<dbReference type="GO" id="GO:0003735">
    <property type="term" value="F:structural constituent of ribosome"/>
    <property type="evidence" value="ECO:0007669"/>
    <property type="project" value="InterPro"/>
</dbReference>
<dbReference type="InterPro" id="IPR040030">
    <property type="entry name" value="Ribosomal_mL57"/>
</dbReference>
<dbReference type="EMBL" id="KZ302031">
    <property type="protein sequence ID" value="PFH49369.1"/>
    <property type="molecule type" value="Genomic_DNA"/>
</dbReference>
<keyword evidence="4" id="KW-1185">Reference proteome</keyword>
<feature type="compositionally biased region" description="Basic and acidic residues" evidence="1">
    <location>
        <begin position="45"/>
        <end position="64"/>
    </location>
</feature>
<sequence length="310" mass="33761">MSRQWCNLGATLRSIQRLPKGAGLAPPRTAIGARRYTSSVLKTRLGAETRENSHRQPIRRHENLADDVDDFDSPGMASLSSGANSTTSGQGTPDGVSNVTRTQHSSDTSFVEHLNGLFPPLQFPPELARRILTHGSHPAAVHGHNAGLRFMGRRVIESYLLLFLNSSSALKPTHDLDVIVSRTLNTYLLGEHVGSSWGLGRALRWTPTLPAQQLKAMRDPQKLLRGVGLYKVQGDTVTAVLGGIYYHFGALAAQRVFHTRILPKLLLGRKPEGLPEVFHKDALDLCERMGGVDGEVLPSAPPQRAEALGN</sequence>
<feature type="compositionally biased region" description="Polar residues" evidence="1">
    <location>
        <begin position="78"/>
        <end position="106"/>
    </location>
</feature>
<dbReference type="STRING" id="703135.A0A2A9NFI2"/>
<evidence type="ECO:0000313" key="3">
    <source>
        <dbReference type="EMBL" id="PFH49369.1"/>
    </source>
</evidence>
<dbReference type="SUPFAM" id="SSF69065">
    <property type="entry name" value="RNase III domain-like"/>
    <property type="match status" value="1"/>
</dbReference>
<proteinExistence type="predicted"/>
<dbReference type="GO" id="GO:0032543">
    <property type="term" value="P:mitochondrial translation"/>
    <property type="evidence" value="ECO:0007669"/>
    <property type="project" value="InterPro"/>
</dbReference>
<feature type="region of interest" description="Disordered" evidence="1">
    <location>
        <begin position="44"/>
        <end position="106"/>
    </location>
</feature>
<name>A0A2A9NFI2_9AGAR</name>
<dbReference type="GO" id="GO:0005762">
    <property type="term" value="C:mitochondrial large ribosomal subunit"/>
    <property type="evidence" value="ECO:0007669"/>
    <property type="project" value="InterPro"/>
</dbReference>
<dbReference type="PANTHER" id="PTHR28160:SF1">
    <property type="entry name" value="LARGE RIBOSOMAL SUBUNIT PROTEIN ML57"/>
    <property type="match status" value="1"/>
</dbReference>
<dbReference type="Pfam" id="PF14622">
    <property type="entry name" value="Ribonucleas_3_3"/>
    <property type="match status" value="1"/>
</dbReference>
<feature type="domain" description="RNase III" evidence="2">
    <location>
        <begin position="125"/>
        <end position="265"/>
    </location>
</feature>
<evidence type="ECO:0000313" key="4">
    <source>
        <dbReference type="Proteomes" id="UP000242287"/>
    </source>
</evidence>
<dbReference type="PANTHER" id="PTHR28160">
    <property type="entry name" value="54S RIBOSOMAL PROTEIN L15, MITOCHONDRIAL"/>
    <property type="match status" value="1"/>
</dbReference>
<protein>
    <recommendedName>
        <fullName evidence="2">RNase III domain-containing protein</fullName>
    </recommendedName>
</protein>
<organism evidence="3 4">
    <name type="scientific">Amanita thiersii Skay4041</name>
    <dbReference type="NCBI Taxonomy" id="703135"/>
    <lineage>
        <taxon>Eukaryota</taxon>
        <taxon>Fungi</taxon>
        <taxon>Dikarya</taxon>
        <taxon>Basidiomycota</taxon>
        <taxon>Agaricomycotina</taxon>
        <taxon>Agaricomycetes</taxon>
        <taxon>Agaricomycetidae</taxon>
        <taxon>Agaricales</taxon>
        <taxon>Pluteineae</taxon>
        <taxon>Amanitaceae</taxon>
        <taxon>Amanita</taxon>
    </lineage>
</organism>
<evidence type="ECO:0000256" key="1">
    <source>
        <dbReference type="SAM" id="MobiDB-lite"/>
    </source>
</evidence>
<dbReference type="AlphaFoldDB" id="A0A2A9NFI2"/>
<dbReference type="OrthoDB" id="2281895at2759"/>
<dbReference type="GO" id="GO:0004525">
    <property type="term" value="F:ribonuclease III activity"/>
    <property type="evidence" value="ECO:0007669"/>
    <property type="project" value="InterPro"/>
</dbReference>
<dbReference type="Proteomes" id="UP000242287">
    <property type="component" value="Unassembled WGS sequence"/>
</dbReference>
<reference evidence="3 4" key="1">
    <citation type="submission" date="2014-02" db="EMBL/GenBank/DDBJ databases">
        <title>Transposable element dynamics among asymbiotic and ectomycorrhizal Amanita fungi.</title>
        <authorList>
            <consortium name="DOE Joint Genome Institute"/>
            <person name="Hess J."/>
            <person name="Skrede I."/>
            <person name="Wolfe B."/>
            <person name="LaButti K."/>
            <person name="Ohm R.A."/>
            <person name="Grigoriev I.V."/>
            <person name="Pringle A."/>
        </authorList>
    </citation>
    <scope>NUCLEOTIDE SEQUENCE [LARGE SCALE GENOMIC DNA]</scope>
    <source>
        <strain evidence="3 4">SKay4041</strain>
    </source>
</reference>